<name>A0AA46DC99_9BURK</name>
<evidence type="ECO:0008006" key="4">
    <source>
        <dbReference type="Google" id="ProtNLM"/>
    </source>
</evidence>
<feature type="transmembrane region" description="Helical" evidence="1">
    <location>
        <begin position="7"/>
        <end position="25"/>
    </location>
</feature>
<sequence>MNEQHEARVGIIKVFVAWAATLGGMNLAELLQILVLTATLLYTVLQTYVLVRDKIVKRRRERRQAGDTAAGGL</sequence>
<protein>
    <recommendedName>
        <fullName evidence="4">Holin</fullName>
    </recommendedName>
</protein>
<dbReference type="EMBL" id="SLXF01000007">
    <property type="protein sequence ID" value="TCP06137.1"/>
    <property type="molecule type" value="Genomic_DNA"/>
</dbReference>
<dbReference type="RefSeq" id="WP_132765587.1">
    <property type="nucleotide sequence ID" value="NZ_CP064338.1"/>
</dbReference>
<proteinExistence type="predicted"/>
<dbReference type="Proteomes" id="UP000294772">
    <property type="component" value="Unassembled WGS sequence"/>
</dbReference>
<evidence type="ECO:0000313" key="3">
    <source>
        <dbReference type="Proteomes" id="UP000294772"/>
    </source>
</evidence>
<comment type="caution">
    <text evidence="2">The sequence shown here is derived from an EMBL/GenBank/DDBJ whole genome shotgun (WGS) entry which is preliminary data.</text>
</comment>
<dbReference type="AlphaFoldDB" id="A0AA46DC99"/>
<accession>A0AA46DC99</accession>
<keyword evidence="1" id="KW-0812">Transmembrane</keyword>
<feature type="transmembrane region" description="Helical" evidence="1">
    <location>
        <begin position="31"/>
        <end position="51"/>
    </location>
</feature>
<gene>
    <name evidence="2" type="ORF">EV676_1077</name>
</gene>
<organism evidence="2 3">
    <name type="scientific">Caldimonas thermodepolymerans</name>
    <dbReference type="NCBI Taxonomy" id="215580"/>
    <lineage>
        <taxon>Bacteria</taxon>
        <taxon>Pseudomonadati</taxon>
        <taxon>Pseudomonadota</taxon>
        <taxon>Betaproteobacteria</taxon>
        <taxon>Burkholderiales</taxon>
        <taxon>Sphaerotilaceae</taxon>
        <taxon>Caldimonas</taxon>
    </lineage>
</organism>
<keyword evidence="1" id="KW-1133">Transmembrane helix</keyword>
<keyword evidence="1" id="KW-0472">Membrane</keyword>
<reference evidence="2 3" key="1">
    <citation type="submission" date="2019-03" db="EMBL/GenBank/DDBJ databases">
        <title>Genomic Encyclopedia of Type Strains, Phase IV (KMG-IV): sequencing the most valuable type-strain genomes for metagenomic binning, comparative biology and taxonomic classification.</title>
        <authorList>
            <person name="Goeker M."/>
        </authorList>
    </citation>
    <scope>NUCLEOTIDE SEQUENCE [LARGE SCALE GENOMIC DNA]</scope>
    <source>
        <strain evidence="2 3">DSM 15264</strain>
    </source>
</reference>
<evidence type="ECO:0000313" key="2">
    <source>
        <dbReference type="EMBL" id="TCP06137.1"/>
    </source>
</evidence>
<evidence type="ECO:0000256" key="1">
    <source>
        <dbReference type="SAM" id="Phobius"/>
    </source>
</evidence>